<dbReference type="OrthoDB" id="580767at2"/>
<evidence type="ECO:0000313" key="1">
    <source>
        <dbReference type="EMBL" id="KUL42780.1"/>
    </source>
</evidence>
<sequence length="679" mass="74840">MTDGRDGRVVTFYSYKGGTGRTMALTNTAWILAANGKRVLVVDWDLEAPGLHRFFHPFLDPAVLGATTGVIDMITDYAWAATEQPTTVADSWHLPYTRIRTHAVSLNWEFPEGGTLDFVSAGRQSREYSALVSAFDWDNFYERLAGGLFLDAMREEMKRHYDYVLLDSRTGLSDTADICTVHLPDMLVVCFTLSDQSIDGAASVAREISERYGDRGIRILPVPMRIDEGDKERADAGRALARRKFEGHPEGFTASGLASYWASVEIPYRPFYAYEEILATFGDEPGVANSLLSAFERLTAFVSDGEVTTLPPIAETARRRTFGMFVRPRAPLLTDLWLAHVPEDRMWADWTESVLLRSGFLVRAVGVAPPPDREMGRVVVLLSAAYMRSTSGRAQWEALKGLDGTGAWREPVLIRVGDGPLSGSDPVDLTGLDEDTAAAALLRALDRPALPNHDAVPTPRFPGTVPAVQNAPVRNHFFTGRQVILDALRDQLVTASAPLVVQGPTGVGKSQVALEYAHRFLADYDLVWWVPAAEAEQVVASLAELADRLDVPSAPDAWSAARQALDALNRGRPYARWLLVYDGAEDPQQMTPYVPEGGHTLITTRNPHWGRLAATLDLDTFLREESVEHLRRRVRDLSLEGAQHVADAVGDLPSAVDQAAVWLDETAMSADAYLEQLQE</sequence>
<dbReference type="PANTHER" id="PTHR35205">
    <property type="entry name" value="NB-ARC AND TPR DOMAIN PROTEIN"/>
    <property type="match status" value="1"/>
</dbReference>
<organism evidence="1 2">
    <name type="scientific">Streptomyces regalis</name>
    <dbReference type="NCBI Taxonomy" id="68262"/>
    <lineage>
        <taxon>Bacteria</taxon>
        <taxon>Bacillati</taxon>
        <taxon>Actinomycetota</taxon>
        <taxon>Actinomycetes</taxon>
        <taxon>Kitasatosporales</taxon>
        <taxon>Streptomycetaceae</taxon>
        <taxon>Streptomyces</taxon>
    </lineage>
</organism>
<dbReference type="EMBL" id="LLZG01000047">
    <property type="protein sequence ID" value="KUL42780.1"/>
    <property type="molecule type" value="Genomic_DNA"/>
</dbReference>
<keyword evidence="2" id="KW-1185">Reference proteome</keyword>
<dbReference type="AlphaFoldDB" id="A0A0X3VDH1"/>
<dbReference type="SUPFAM" id="SSF52540">
    <property type="entry name" value="P-loop containing nucleoside triphosphate hydrolases"/>
    <property type="match status" value="2"/>
</dbReference>
<dbReference type="Gene3D" id="3.40.50.300">
    <property type="entry name" value="P-loop containing nucleotide triphosphate hydrolases"/>
    <property type="match status" value="2"/>
</dbReference>
<reference evidence="2" key="1">
    <citation type="submission" date="2015-10" db="EMBL/GenBank/DDBJ databases">
        <authorList>
            <person name="Ju K.-S."/>
            <person name="Doroghazi J.R."/>
            <person name="Metcalf W.W."/>
        </authorList>
    </citation>
    <scope>NUCLEOTIDE SEQUENCE [LARGE SCALE GENOMIC DNA]</scope>
    <source>
        <strain evidence="2">NRRL 3151</strain>
    </source>
</reference>
<comment type="caution">
    <text evidence="1">The sequence shown here is derived from an EMBL/GenBank/DDBJ whole genome shotgun (WGS) entry which is preliminary data.</text>
</comment>
<name>A0A0X3VDH1_9ACTN</name>
<accession>A0A0X3VDH1</accession>
<proteinExistence type="predicted"/>
<dbReference type="InterPro" id="IPR027417">
    <property type="entry name" value="P-loop_NTPase"/>
</dbReference>
<gene>
    <name evidence="1" type="ORF">ADL12_09020</name>
</gene>
<dbReference type="NCBIfam" id="NF047398">
    <property type="entry name" value="AAA_KGGVGR"/>
    <property type="match status" value="1"/>
</dbReference>
<dbReference type="Proteomes" id="UP000053923">
    <property type="component" value="Unassembled WGS sequence"/>
</dbReference>
<dbReference type="RefSeq" id="WP_062700392.1">
    <property type="nucleotide sequence ID" value="NZ_LLZG01000047.1"/>
</dbReference>
<dbReference type="PANTHER" id="PTHR35205:SF1">
    <property type="entry name" value="ZU5 DOMAIN-CONTAINING PROTEIN"/>
    <property type="match status" value="1"/>
</dbReference>
<protein>
    <submittedName>
        <fullName evidence="1">Uncharacterized protein</fullName>
    </submittedName>
</protein>
<evidence type="ECO:0000313" key="2">
    <source>
        <dbReference type="Proteomes" id="UP000053923"/>
    </source>
</evidence>